<dbReference type="InterPro" id="IPR020864">
    <property type="entry name" value="MACPF"/>
</dbReference>
<evidence type="ECO:0000313" key="2">
    <source>
        <dbReference type="EMBL" id="OJA12171.1"/>
    </source>
</evidence>
<dbReference type="AlphaFoldDB" id="A0A1J8PWR3"/>
<protein>
    <recommendedName>
        <fullName evidence="1">MACPF domain-containing protein</fullName>
    </recommendedName>
</protein>
<dbReference type="OrthoDB" id="4250793at2759"/>
<dbReference type="PROSITE" id="PS51412">
    <property type="entry name" value="MACPF_2"/>
    <property type="match status" value="1"/>
</dbReference>
<dbReference type="Pfam" id="PF01823">
    <property type="entry name" value="MACPF"/>
    <property type="match status" value="1"/>
</dbReference>
<evidence type="ECO:0000259" key="1">
    <source>
        <dbReference type="PROSITE" id="PS51412"/>
    </source>
</evidence>
<keyword evidence="3" id="KW-1185">Reference proteome</keyword>
<dbReference type="Proteomes" id="UP000183567">
    <property type="component" value="Unassembled WGS sequence"/>
</dbReference>
<gene>
    <name evidence="2" type="ORF">AZE42_05961</name>
</gene>
<proteinExistence type="predicted"/>
<comment type="caution">
    <text evidence="2">The sequence shown here is derived from an EMBL/GenBank/DDBJ whole genome shotgun (WGS) entry which is preliminary data.</text>
</comment>
<dbReference type="EMBL" id="LVVM01004802">
    <property type="protein sequence ID" value="OJA12171.1"/>
    <property type="molecule type" value="Genomic_DNA"/>
</dbReference>
<evidence type="ECO:0000313" key="3">
    <source>
        <dbReference type="Proteomes" id="UP000183567"/>
    </source>
</evidence>
<accession>A0A1J8PWR3</accession>
<sequence>MSNELPAISWLGYSLNMSAMTTMDINAVTRAVLKARRLVEYDTKTNLHQVTIDGKVYDVPAAITIIDDAPSNQGEYIHYASGADARAAFRADVSLAMRYFAVYGAMTVTASSERALTKENQYAFYSFTKTVYSARLTDYANLLNERALQKGVAELTRPFVGTDPDILEEYKSFFQRYGSHVIVTGNYGARFQLNVWASNKTEAVNNKFSADTLTAFDGIPSGGQFDAGLTKEAQYDTFLEYMQRLISVSGGDATLAQAVSTNPSSLSTYELWLDSVPTTPLSNVLSFQAMEIWALMALSDDTLLIDSAKSLDAAFTYILANPSPYKTAVTFDIYSDWAEFNLLTPSAVIEPDPNNLFPSNTVSSSTRVQWGKHDHASERQTLRFFVLNDGSPIDFSISHGSNGSGGAGTRRAEAIIKKSSYLNDGITDNVWNTRWFYQAPVSEVPERENTKLSNDDTCTS</sequence>
<feature type="domain" description="MACPF" evidence="1">
    <location>
        <begin position="1"/>
        <end position="326"/>
    </location>
</feature>
<reference evidence="2 3" key="1">
    <citation type="submission" date="2016-03" db="EMBL/GenBank/DDBJ databases">
        <title>Comparative genomics of the ectomycorrhizal sister species Rhizopogon vinicolor and Rhizopogon vesiculosus (Basidiomycota: Boletales) reveals a divergence of the mating type B locus.</title>
        <authorList>
            <person name="Mujic A.B."/>
            <person name="Kuo A."/>
            <person name="Tritt A."/>
            <person name="Lipzen A."/>
            <person name="Chen C."/>
            <person name="Johnson J."/>
            <person name="Sharma A."/>
            <person name="Barry K."/>
            <person name="Grigoriev I.V."/>
            <person name="Spatafora J.W."/>
        </authorList>
    </citation>
    <scope>NUCLEOTIDE SEQUENCE [LARGE SCALE GENOMIC DNA]</scope>
    <source>
        <strain evidence="2 3">AM-OR11-056</strain>
    </source>
</reference>
<name>A0A1J8PWR3_9AGAM</name>
<organism evidence="2 3">
    <name type="scientific">Rhizopogon vesiculosus</name>
    <dbReference type="NCBI Taxonomy" id="180088"/>
    <lineage>
        <taxon>Eukaryota</taxon>
        <taxon>Fungi</taxon>
        <taxon>Dikarya</taxon>
        <taxon>Basidiomycota</taxon>
        <taxon>Agaricomycotina</taxon>
        <taxon>Agaricomycetes</taxon>
        <taxon>Agaricomycetidae</taxon>
        <taxon>Boletales</taxon>
        <taxon>Suillineae</taxon>
        <taxon>Rhizopogonaceae</taxon>
        <taxon>Rhizopogon</taxon>
    </lineage>
</organism>